<evidence type="ECO:0000313" key="1">
    <source>
        <dbReference type="EMBL" id="CAD6994830.1"/>
    </source>
</evidence>
<protein>
    <submittedName>
        <fullName evidence="1">(Mediterranean fruit fly) hypothetical protein</fullName>
    </submittedName>
</protein>
<proteinExistence type="predicted"/>
<dbReference type="AlphaFoldDB" id="A0A811U8L4"/>
<evidence type="ECO:0000313" key="2">
    <source>
        <dbReference type="Proteomes" id="UP000606786"/>
    </source>
</evidence>
<comment type="caution">
    <text evidence="1">The sequence shown here is derived from an EMBL/GenBank/DDBJ whole genome shotgun (WGS) entry which is preliminary data.</text>
</comment>
<dbReference type="EMBL" id="CAJHJT010000001">
    <property type="protein sequence ID" value="CAD6994830.1"/>
    <property type="molecule type" value="Genomic_DNA"/>
</dbReference>
<sequence length="67" mass="7412">MSYLDIAEICTNWPRGEIKACATDKNHVITGYSSKAPPQLRSPARRMGIHAADVPTLLYACCSTLFR</sequence>
<feature type="non-terminal residue" evidence="1">
    <location>
        <position position="67"/>
    </location>
</feature>
<accession>A0A811U8L4</accession>
<gene>
    <name evidence="1" type="ORF">CCAP1982_LOCUS3561</name>
</gene>
<reference evidence="1" key="1">
    <citation type="submission" date="2020-11" db="EMBL/GenBank/DDBJ databases">
        <authorList>
            <person name="Whitehead M."/>
        </authorList>
    </citation>
    <scope>NUCLEOTIDE SEQUENCE</scope>
    <source>
        <strain evidence="1">EGII</strain>
    </source>
</reference>
<name>A0A811U8L4_CERCA</name>
<dbReference type="Proteomes" id="UP000606786">
    <property type="component" value="Unassembled WGS sequence"/>
</dbReference>
<organism evidence="1 2">
    <name type="scientific">Ceratitis capitata</name>
    <name type="common">Mediterranean fruit fly</name>
    <name type="synonym">Tephritis capitata</name>
    <dbReference type="NCBI Taxonomy" id="7213"/>
    <lineage>
        <taxon>Eukaryota</taxon>
        <taxon>Metazoa</taxon>
        <taxon>Ecdysozoa</taxon>
        <taxon>Arthropoda</taxon>
        <taxon>Hexapoda</taxon>
        <taxon>Insecta</taxon>
        <taxon>Pterygota</taxon>
        <taxon>Neoptera</taxon>
        <taxon>Endopterygota</taxon>
        <taxon>Diptera</taxon>
        <taxon>Brachycera</taxon>
        <taxon>Muscomorpha</taxon>
        <taxon>Tephritoidea</taxon>
        <taxon>Tephritidae</taxon>
        <taxon>Ceratitis</taxon>
        <taxon>Ceratitis</taxon>
    </lineage>
</organism>
<keyword evidence="2" id="KW-1185">Reference proteome</keyword>